<reference evidence="1" key="1">
    <citation type="submission" date="2019-08" db="EMBL/GenBank/DDBJ databases">
        <authorList>
            <person name="Kucharzyk K."/>
            <person name="Murdoch R.W."/>
            <person name="Higgins S."/>
            <person name="Loffler F."/>
        </authorList>
    </citation>
    <scope>NUCLEOTIDE SEQUENCE</scope>
</reference>
<dbReference type="AntiFam" id="ANF00077">
    <property type="entry name" value="Shadow ORF (opposite AtoC)"/>
</dbReference>
<comment type="caution">
    <text evidence="1">The sequence shown here is derived from an EMBL/GenBank/DDBJ whole genome shotgun (WGS) entry which is preliminary data.</text>
</comment>
<gene>
    <name evidence="1" type="ORF">SDC9_197733</name>
</gene>
<dbReference type="AlphaFoldDB" id="A0A645IFP5"/>
<protein>
    <submittedName>
        <fullName evidence="1">Uncharacterized protein</fullName>
    </submittedName>
</protein>
<dbReference type="EMBL" id="VSSQ01113965">
    <property type="protein sequence ID" value="MPN50107.1"/>
    <property type="molecule type" value="Genomic_DNA"/>
</dbReference>
<name>A0A645IFP5_9ZZZZ</name>
<accession>A0A645IFP5</accession>
<sequence length="145" mass="16207">MQQFYLQMERKIPDLIQKYRAFMGDFEFPGFASGVGARKGALFIAEKLALKKHFRYRSAIDRDKRALPAGAFRMDRSGKKLFSRAAFSGYQDRGITGGNLQGPPLRLEYGFALADNIGKSRAFPVNGHLIYPSLGPEPIPGSPHR</sequence>
<proteinExistence type="predicted"/>
<evidence type="ECO:0000313" key="1">
    <source>
        <dbReference type="EMBL" id="MPN50107.1"/>
    </source>
</evidence>
<organism evidence="1">
    <name type="scientific">bioreactor metagenome</name>
    <dbReference type="NCBI Taxonomy" id="1076179"/>
    <lineage>
        <taxon>unclassified sequences</taxon>
        <taxon>metagenomes</taxon>
        <taxon>ecological metagenomes</taxon>
    </lineage>
</organism>